<dbReference type="Proteomes" id="UP000662888">
    <property type="component" value="Chromosome"/>
</dbReference>
<name>A0AA48WFV2_9BURK</name>
<reference evidence="1 2" key="1">
    <citation type="submission" date="2020-11" db="EMBL/GenBank/DDBJ databases">
        <authorList>
            <person name="Sun Q."/>
        </authorList>
    </citation>
    <scope>NUCLEOTIDE SEQUENCE [LARGE SCALE GENOMIC DNA]</scope>
    <source>
        <strain evidence="1 2">P8398</strain>
    </source>
</reference>
<accession>A0AA48WFV2</accession>
<gene>
    <name evidence="1" type="ORF">IV454_04265</name>
</gene>
<dbReference type="PROSITE" id="PS51257">
    <property type="entry name" value="PROKAR_LIPOPROTEIN"/>
    <property type="match status" value="1"/>
</dbReference>
<proteinExistence type="predicted"/>
<dbReference type="EMBL" id="CP065053">
    <property type="protein sequence ID" value="QPI50797.1"/>
    <property type="molecule type" value="Genomic_DNA"/>
</dbReference>
<keyword evidence="2" id="KW-1185">Reference proteome</keyword>
<evidence type="ECO:0000313" key="2">
    <source>
        <dbReference type="Proteomes" id="UP000662888"/>
    </source>
</evidence>
<organism evidence="1 2">
    <name type="scientific">Massilia antarctica</name>
    <dbReference type="NCBI Taxonomy" id="2765360"/>
    <lineage>
        <taxon>Bacteria</taxon>
        <taxon>Pseudomonadati</taxon>
        <taxon>Pseudomonadota</taxon>
        <taxon>Betaproteobacteria</taxon>
        <taxon>Burkholderiales</taxon>
        <taxon>Oxalobacteraceae</taxon>
        <taxon>Telluria group</taxon>
        <taxon>Massilia</taxon>
    </lineage>
</organism>
<sequence length="103" mass="11351">MDTPIARKERLEPLHGICFERKNLIVWVTSSGCTNKDSFQISLVKGGAGKMALSLEIVRIKPDLCKAVNHVVELSFSWEELSLDGEELMSATIKVANSFDSLG</sequence>
<protein>
    <submittedName>
        <fullName evidence="1">Uncharacterized protein</fullName>
    </submittedName>
</protein>
<evidence type="ECO:0000313" key="1">
    <source>
        <dbReference type="EMBL" id="QPI50797.1"/>
    </source>
</evidence>
<dbReference type="RefSeq" id="WP_206090468.1">
    <property type="nucleotide sequence ID" value="NZ_CP065053.1"/>
</dbReference>